<keyword evidence="3" id="KW-1185">Reference proteome</keyword>
<accession>A0A368G7W8</accession>
<comment type="caution">
    <text evidence="2">The sequence shown here is derived from an EMBL/GenBank/DDBJ whole genome shotgun (WGS) entry which is preliminary data.</text>
</comment>
<dbReference type="OrthoDB" id="5863465at2759"/>
<organism evidence="2 3">
    <name type="scientific">Ancylostoma caninum</name>
    <name type="common">Dog hookworm</name>
    <dbReference type="NCBI Taxonomy" id="29170"/>
    <lineage>
        <taxon>Eukaryota</taxon>
        <taxon>Metazoa</taxon>
        <taxon>Ecdysozoa</taxon>
        <taxon>Nematoda</taxon>
        <taxon>Chromadorea</taxon>
        <taxon>Rhabditida</taxon>
        <taxon>Rhabditina</taxon>
        <taxon>Rhabditomorpha</taxon>
        <taxon>Strongyloidea</taxon>
        <taxon>Ancylostomatidae</taxon>
        <taxon>Ancylostomatinae</taxon>
        <taxon>Ancylostoma</taxon>
    </lineage>
</organism>
<gene>
    <name evidence="2" type="ORF">ANCCAN_13571</name>
</gene>
<protein>
    <submittedName>
        <fullName evidence="2">Uncharacterized protein</fullName>
    </submittedName>
</protein>
<sequence length="282" mass="31681">METRTSTETGSALKPNNFSSIARRLLLNGESRPVSQLPSTSYDRTGTHVGKLKPTDLFPCHLKAPKSKQQQLYERVNHSCNLCRRVRGLTKEMLKAPMEKPRDKKGRGGRPPSIGRKASVTISHVRQFFEQIKKQLDDCYQDTLFNSPTLLTALACGISRNSVSRFSTGLPLNQCKLKEPDGKNTLRVTTLKKYGQEWGEAVHHFVSTALEEEGNITVADLHNRLSSVYAGFPMCTTTLYGFLRGLGFSYKKDRNKIFILAEGQGETESESESEYEDEEENV</sequence>
<dbReference type="AlphaFoldDB" id="A0A368G7W8"/>
<feature type="region of interest" description="Disordered" evidence="1">
    <location>
        <begin position="95"/>
        <end position="117"/>
    </location>
</feature>
<reference evidence="2 3" key="1">
    <citation type="submission" date="2014-10" db="EMBL/GenBank/DDBJ databases">
        <title>Draft genome of the hookworm Ancylostoma caninum.</title>
        <authorList>
            <person name="Mitreva M."/>
        </authorList>
    </citation>
    <scope>NUCLEOTIDE SEQUENCE [LARGE SCALE GENOMIC DNA]</scope>
    <source>
        <strain evidence="2 3">Baltimore</strain>
    </source>
</reference>
<proteinExistence type="predicted"/>
<name>A0A368G7W8_ANCCA</name>
<dbReference type="EMBL" id="JOJR01000282">
    <property type="protein sequence ID" value="RCN40513.1"/>
    <property type="molecule type" value="Genomic_DNA"/>
</dbReference>
<feature type="compositionally biased region" description="Acidic residues" evidence="1">
    <location>
        <begin position="265"/>
        <end position="282"/>
    </location>
</feature>
<feature type="region of interest" description="Disordered" evidence="1">
    <location>
        <begin position="262"/>
        <end position="282"/>
    </location>
</feature>
<evidence type="ECO:0000313" key="2">
    <source>
        <dbReference type="EMBL" id="RCN40513.1"/>
    </source>
</evidence>
<evidence type="ECO:0000313" key="3">
    <source>
        <dbReference type="Proteomes" id="UP000252519"/>
    </source>
</evidence>
<dbReference type="Proteomes" id="UP000252519">
    <property type="component" value="Unassembled WGS sequence"/>
</dbReference>
<evidence type="ECO:0000256" key="1">
    <source>
        <dbReference type="SAM" id="MobiDB-lite"/>
    </source>
</evidence>